<dbReference type="HOGENOM" id="CLU_2606727_0_0_1"/>
<dbReference type="Proteomes" id="UP000054538">
    <property type="component" value="Unassembled WGS sequence"/>
</dbReference>
<gene>
    <name evidence="1" type="ORF">PAXRUDRAFT_21339</name>
</gene>
<proteinExistence type="predicted"/>
<evidence type="ECO:0000313" key="1">
    <source>
        <dbReference type="EMBL" id="KIK72998.1"/>
    </source>
</evidence>
<dbReference type="AlphaFoldDB" id="A0A0D0CC02"/>
<sequence>MPAILGKSGLACKQTALVTENRFTDTLAAQISYQATPDPCKIDYKEGLDDPLKGAMEDYQRMFWRLVNIVDVFLSSRRG</sequence>
<dbReference type="EMBL" id="KN830209">
    <property type="protein sequence ID" value="KIK72998.1"/>
    <property type="molecule type" value="Genomic_DNA"/>
</dbReference>
<reference evidence="2" key="2">
    <citation type="submission" date="2015-01" db="EMBL/GenBank/DDBJ databases">
        <title>Evolutionary Origins and Diversification of the Mycorrhizal Mutualists.</title>
        <authorList>
            <consortium name="DOE Joint Genome Institute"/>
            <consortium name="Mycorrhizal Genomics Consortium"/>
            <person name="Kohler A."/>
            <person name="Kuo A."/>
            <person name="Nagy L.G."/>
            <person name="Floudas D."/>
            <person name="Copeland A."/>
            <person name="Barry K.W."/>
            <person name="Cichocki N."/>
            <person name="Veneault-Fourrey C."/>
            <person name="LaButti K."/>
            <person name="Lindquist E.A."/>
            <person name="Lipzen A."/>
            <person name="Lundell T."/>
            <person name="Morin E."/>
            <person name="Murat C."/>
            <person name="Riley R."/>
            <person name="Ohm R."/>
            <person name="Sun H."/>
            <person name="Tunlid A."/>
            <person name="Henrissat B."/>
            <person name="Grigoriev I.V."/>
            <person name="Hibbett D.S."/>
            <person name="Martin F."/>
        </authorList>
    </citation>
    <scope>NUCLEOTIDE SEQUENCE [LARGE SCALE GENOMIC DNA]</scope>
    <source>
        <strain evidence="2">Ve08.2h10</strain>
    </source>
</reference>
<evidence type="ECO:0000313" key="2">
    <source>
        <dbReference type="Proteomes" id="UP000054538"/>
    </source>
</evidence>
<name>A0A0D0CC02_9AGAM</name>
<dbReference type="OrthoDB" id="2710031at2759"/>
<reference evidence="1 2" key="1">
    <citation type="submission" date="2014-04" db="EMBL/GenBank/DDBJ databases">
        <authorList>
            <consortium name="DOE Joint Genome Institute"/>
            <person name="Kuo A."/>
            <person name="Kohler A."/>
            <person name="Jargeat P."/>
            <person name="Nagy L.G."/>
            <person name="Floudas D."/>
            <person name="Copeland A."/>
            <person name="Barry K.W."/>
            <person name="Cichocki N."/>
            <person name="Veneault-Fourrey C."/>
            <person name="LaButti K."/>
            <person name="Lindquist E.A."/>
            <person name="Lipzen A."/>
            <person name="Lundell T."/>
            <person name="Morin E."/>
            <person name="Murat C."/>
            <person name="Sun H."/>
            <person name="Tunlid A."/>
            <person name="Henrissat B."/>
            <person name="Grigoriev I.V."/>
            <person name="Hibbett D.S."/>
            <person name="Martin F."/>
            <person name="Nordberg H.P."/>
            <person name="Cantor M.N."/>
            <person name="Hua S.X."/>
        </authorList>
    </citation>
    <scope>NUCLEOTIDE SEQUENCE [LARGE SCALE GENOMIC DNA]</scope>
    <source>
        <strain evidence="1 2">Ve08.2h10</strain>
    </source>
</reference>
<accession>A0A0D0CC02</accession>
<organism evidence="1 2">
    <name type="scientific">Paxillus rubicundulus Ve08.2h10</name>
    <dbReference type="NCBI Taxonomy" id="930991"/>
    <lineage>
        <taxon>Eukaryota</taxon>
        <taxon>Fungi</taxon>
        <taxon>Dikarya</taxon>
        <taxon>Basidiomycota</taxon>
        <taxon>Agaricomycotina</taxon>
        <taxon>Agaricomycetes</taxon>
        <taxon>Agaricomycetidae</taxon>
        <taxon>Boletales</taxon>
        <taxon>Paxilineae</taxon>
        <taxon>Paxillaceae</taxon>
        <taxon>Paxillus</taxon>
    </lineage>
</organism>
<keyword evidence="2" id="KW-1185">Reference proteome</keyword>
<protein>
    <submittedName>
        <fullName evidence="1">Uncharacterized protein</fullName>
    </submittedName>
</protein>
<dbReference type="InParanoid" id="A0A0D0CC02"/>